<feature type="region of interest" description="Disordered" evidence="4">
    <location>
        <begin position="4085"/>
        <end position="4124"/>
    </location>
</feature>
<sequence length="4124" mass="423362">MSHLHSPVPHTAPHRHPMAWAIALALGATPMLPAQAQQAFSPGWFADRGAAQGAAAQSGRMPNGVPIQFQLPVQQQDAARQKLQQSIDNLGTAAQAIALQQRLQEQARTQQRAAGFVIADGLGKDGLKVDENPLTRGWVNAREAIQSQGSDGKVQVSIEQTADRAILNWETFNIGGNTTLDFKQNADWAVLNRVNDPSARPSQILGQLKANGTVFVVNRNGVVFGNNSQVNVGNLVAAATRISDGQFRDNGLYSGDNNTAALTDAFGKVLVEQGARITTQAPASATRAGGYVLLAGHTVENAGQIETRKGQTQLAAGDAFVIRRGVGTAQNTASTTAGNEIAPRIAAGSNAGSVRNSGLIQAREGDITLAGRRVEQAGVAVATTTLDQRGTVHLLNAISDRAGTVTLASGATTAVLIEDDGKNTALDSRRDALVKASAEQDLLRGASSTGTFDNLSRMQDRRDQSRVEIVSGGDVNFQDGSLTVATGGQVVAEAARRTYAGNAARIDVSGAVGVRVAMESNNVQVKVQGNELRDSPDNRDSGKLISSEVWIDRRQLQHVAAGTGGNTAERWYAGGGLLEVGGYLDNQGHSIGEWAAQGGTVQLSGSEVVTHAGSRINLAGGSLEVQSGAIKQSWLRGTDGQLYRLDDAPAEMRYDGLYRGFEVKQERWGATDVFRNPLIGAEQRVENGYTVGRDAGRLLVSAPSAVLQGQVATDTFQGAQQSKTPDAARDGYAQAQTAVARNAQLWLGRYDGNGRNAVFDTQVRIVDGGLPAADVSLQAPLQQEQRNTLWLDANQLSAQQWGRIDLASGGSIAVEGALRLQDGGQLVLTAADVLLGGDIQIAGGQVQAGNELTRVGAPAAWLLQGGRSHVALAEGTRIDLSGRWVNALLEPASSPGMAWTDGGKLRLQNSHDVVVPGSDVRVDGGGRVDAKGKVTIGKGGDVSLQAASVADSSGRVGRLQLSGDARLSALGGGSGTLSLGDGGRIVIGGQPADGALTLQETLFNKGFASYDINGQQGVEVADGAIVAVRMPGLRLAEAAMQARDRHDALQVWSAPLYSADPITGRFSQRNGASLTLRSQQGEAGGDLRIGHGALVSVDAGQSITLRGAGSITVDGSLKAAGGRIRLDDIREPTSLFDSQRNERTYRIGAQGVLDVSGDAFTARDASGRLRGQVRKGGSIEIGGALDWDGQDNVPDRPVDAFVVVERGAKLLANGSSAQLDIDGAGRQDVASDGGTIVVRSANALYLQGALQAAAGGAGAQGGTLGIAFGGSIHAGGASEDVLAPRAIVLSQDDREQAVPAKLQYGHARLSAAQVGAGGFDNLSLFGNVRAEGDVELRLGQSLRFQGLQQDGLGMLQGGSAGGLLALSAPYVRLAQSSWLRLPGDTLVGTAAVAVDTGRQHRFSVDADLIDLRNTTWLAGFDDVQLRSRGDLRFLGSGAALGSTGAQLIAPRSLDVTAAQLYPVADAGGVLAAGVSQPGSAISRWDDAEGIVRIHGLGGAVPVLPLSVSGGLSVVAATIEQGGILRAPLGAITLGGTDADGRRAGSVTLLPGSVTSTSGAGLSVPFGGTVDGVDWRRDGSAHAIPPVGGVAPGADPKGIAIISSRTEVAEGALLDLSGGGELTGAAFVSGRGGSVDILRHALADANPRYGFSESASPVYAILPGYTGSAAPLGLSDGSLDPGIGQQITIPAGVPGLPAGTYTLLPASFALQQGAFRVELGRTGAVGIGAPLATGTGSWMVGGHTGSALGGLRSPLLTALLLTPADTVRRHSSYNETSYNAFVTTSAQRLGTPRGWQTVDAGTLRLGLGNGAGRDGTPAVSFQGQTRFAPAAGSAGIGGSVEVNLVNRLGELEVVAAGRTPSSTGNGATIEADVLNALQPSRLVLNAQVRATSNQRLQVAGVGQNLVLRDGAVLRAPEVILGAVAGGKGVRVEAGAGIDTLGRGAAPLPDNAGFYYQAEGGVMVVSNGRTDLLAAPLREGADPSLVSFDIGTCDPGRQCAGQARLVSEGSINVATNGGLQLRDTASYGTRQLGVSVAAINLGSDDAIAQAAAAAALPPGMLMNQQVLTTLLRGNTATGAPALETLKLSAAESINVFGSVDLDTRDSATGKSSLRTLVLGAPAIHGYGNSSDRARIFAGNLTWAGALAASGFADSNAAQPGGAAMVDRLGSGQLDIIADTLRLGPAPQSWPASEVVAGRQVLGFAGVNLRAAQQVVFAGNGALNVHQFQGAYDPAKGWTYSGGNLDIQAPLVTAEAGAKLAVTAGGTLRVHGAGASTAADALGAELTLDADDILLDTRIALASGRLAATAARSVQLGSSANLDLSGRKVSLFDVDTYSVGGDVTLTATEGDVRSDAASRVDLSAQNNRAGRLTVTALGTAGGHVDLAGRLLGQASGTLDAGGSLVPYENGELVVRARELTDFSGLNQRLTRDGVTGARSFQIKQGDLLIGDEVKARKVDISVDGGALRVLGRIDASGDQVGSIRLAARDGLQLDGSLDAHGTALRVDSYGKIIDSPNRAIVELESRDGRVQLGSAARIDLRSGTGVAVGTGAGQNDGRARGTFVLNVPRVGSDDAGVDTGSGVQVLGARDIFVTGVRRYDGAPLADTADVNGRRGQLVTQSWLDTVVDPANTAWMNAALGNAGLSARLATLGTVRLRPGVDVVGAISSSNPHGDLTVSGDIDLSAYRYGPQANRQDPARRGFGEAGALRLRAAGDLFIHGSINDGFAPPPASPDDRGWQLVPGQSFGAGITPFGSDILVPNDNVVLEAGTRFPAGAVLNYAIAVRDAVLPAGTTLPVEMTLGQALTLPAGYVLPASVTLTDGQVHAAGSVLAQALQLPAGSRLGAGFQLRSEANVRATTWPAGARLPTELRLATRTPLARGSLIPAMTTLELAGGQPINLRPVGSDGRQGRNWALAQMLPEGTTSWDLTAVAGADTEAADPRARRIGSGDLVMADSHYGVVRAATMVSTFVREQRVTALGAQREGVDASWVGKPVKALAEHLGKPESAICAAGSSCEAAPYLFTAQGADEMGDPSLVGMPVKETAEMFGMTEEELCGSVSSGICVMPGEMRDVATMGQPKHGTPLWSVLRTGSGDLQLMAGRDLSMRSVYGVYTAGTPTALGNGLDARFQSERAPPSGREALLGLQQSSGDYDAALAAYRAWYPDHGGNLSIAAGRDVTGATWGALSSSGSAAGDLANHASGAVANWLWRQGTGAVAGVEQQPVAWWINFGTYANVSTFSNPSPRMVGFTGFGTLGGGNLEIDAGRHAGVTDAKGDALKNTSSTRFSTAINAAVGSTGRVDDGRLVLTGGGDLSLRASGALNPNLMATTINHVSNEQDLELNGTFTNLRGSLSLEASRIGGSAVGISQYTDPSSGLRPSDPFRAFGGKAMGGPVLVLGDAVANLHARGDVILGGVADAGRVVQFNAPQVALAGGGLAAGTTGFSLWTAATAVNLVSFGGDATPLTAHASTPGQNLRSESTGDNFAYWIYPSRLQVQATSGDIKLGEGGENNILLTAPSPTGSMQLLAGNSIIAGDRSPYISSSGADTRLPSPFDPVFTARDAKGTELLGNISPDGINARVPTWGDAIPLFAFGPNRPMAAVARTAGGTPNRFYAGSGDIIGLRTGEQWMLNAAGGSRRTVREWIDVAAPVQLRAGQDILSSTVLALNNSASDVTVLQAGRDIVHANVTVYGSGNVDVSAGRQLRQEDRGSIVSRGGLVQGDTRPGASIAMTAGNQQVDFGAVRARYLDATRLADPAQTLASQPGKVVKVYDKELKQWLLERFNISADGAQALALFDTLPQEQQRIFLRQVYYAELREGGREYTDADGPRVGSYLRGREAIATLMPDKDAAGKTIQRTGDIVMYGGAGVRTEAGGNIELMAPGGQIVVGVVGEAPPASAGLVTQGQGDIRLFSQDSVLLGLSRVMTTFGGDILAWSEQGDINAGRGSRTTLVYTPPRRLYDRWGNVSLSPLAPVSGAGFATLDPIPEVPPGDVDLIAPLGTIDAGEAGIRVSGNINLAALQVLNAANIQVQGESKGLPVLATVNVNALASASAAANSASQAAQDVMRKSQDDARRNQPSVISVQILGFGSGTSSIAPPARGTTANSGYDANSAFQFPQASRDEGTQRR</sequence>
<evidence type="ECO:0000259" key="6">
    <source>
        <dbReference type="SMART" id="SM00912"/>
    </source>
</evidence>
<accession>A0AAI9C2Z6</accession>
<keyword evidence="2" id="KW-0964">Secreted</keyword>
<evidence type="ECO:0000256" key="2">
    <source>
        <dbReference type="ARBA" id="ARBA00022525"/>
    </source>
</evidence>
<evidence type="ECO:0000256" key="5">
    <source>
        <dbReference type="SAM" id="SignalP"/>
    </source>
</evidence>
<keyword evidence="3 5" id="KW-0732">Signal</keyword>
<reference evidence="7" key="1">
    <citation type="submission" date="2022-07" db="EMBL/GenBank/DDBJ databases">
        <authorList>
            <consortium name="DAFM: The Division of Animal and Food Microbiology"/>
        </authorList>
    </citation>
    <scope>NUCLEOTIDE SEQUENCE</scope>
    <source>
        <strain evidence="7">19MO01SH01-2</strain>
    </source>
</reference>
<organism evidence="7 8">
    <name type="scientific">Stenotrophomonas maltophilia</name>
    <name type="common">Pseudomonas maltophilia</name>
    <name type="synonym">Xanthomonas maltophilia</name>
    <dbReference type="NCBI Taxonomy" id="40324"/>
    <lineage>
        <taxon>Bacteria</taxon>
        <taxon>Pseudomonadati</taxon>
        <taxon>Pseudomonadota</taxon>
        <taxon>Gammaproteobacteria</taxon>
        <taxon>Lysobacterales</taxon>
        <taxon>Lysobacteraceae</taxon>
        <taxon>Stenotrophomonas</taxon>
        <taxon>Stenotrophomonas maltophilia group</taxon>
    </lineage>
</organism>
<evidence type="ECO:0000313" key="7">
    <source>
        <dbReference type="EMBL" id="EKT4093165.1"/>
    </source>
</evidence>
<dbReference type="SUPFAM" id="SSF51126">
    <property type="entry name" value="Pectin lyase-like"/>
    <property type="match status" value="1"/>
</dbReference>
<proteinExistence type="predicted"/>
<dbReference type="InterPro" id="IPR021026">
    <property type="entry name" value="Filamn_hemagglutn_DUF3739"/>
</dbReference>
<protein>
    <submittedName>
        <fullName evidence="7">Filamentous hemagglutinin family protein</fullName>
    </submittedName>
</protein>
<dbReference type="InterPro" id="IPR011050">
    <property type="entry name" value="Pectin_lyase_fold/virulence"/>
</dbReference>
<dbReference type="NCBIfam" id="TIGR01901">
    <property type="entry name" value="adhes_NPXG"/>
    <property type="match status" value="1"/>
</dbReference>
<evidence type="ECO:0000256" key="3">
    <source>
        <dbReference type="ARBA" id="ARBA00022729"/>
    </source>
</evidence>
<comment type="subcellular location">
    <subcellularLocation>
        <location evidence="1">Secreted</location>
    </subcellularLocation>
</comment>
<dbReference type="InterPro" id="IPR012334">
    <property type="entry name" value="Pectin_lyas_fold"/>
</dbReference>
<dbReference type="GO" id="GO:0005576">
    <property type="term" value="C:extracellular region"/>
    <property type="evidence" value="ECO:0007669"/>
    <property type="project" value="UniProtKB-SubCell"/>
</dbReference>
<name>A0AAI9C2Z6_STEMA</name>
<gene>
    <name evidence="7" type="ORF">QEG23_002691</name>
</gene>
<feature type="domain" description="Filamentous haemagglutinin FhaB/tRNA nuclease CdiA-like TPS" evidence="6">
    <location>
        <begin position="131"/>
        <end position="246"/>
    </location>
</feature>
<dbReference type="InterPro" id="IPR050909">
    <property type="entry name" value="Bact_Autotransporter_VF"/>
</dbReference>
<dbReference type="Pfam" id="PF12545">
    <property type="entry name" value="DUF3739"/>
    <property type="match status" value="1"/>
</dbReference>
<dbReference type="SMART" id="SM00912">
    <property type="entry name" value="Haemagg_act"/>
    <property type="match status" value="1"/>
</dbReference>
<evidence type="ECO:0000256" key="1">
    <source>
        <dbReference type="ARBA" id="ARBA00004613"/>
    </source>
</evidence>
<feature type="compositionally biased region" description="Polar residues" evidence="4">
    <location>
        <begin position="4098"/>
        <end position="4114"/>
    </location>
</feature>
<dbReference type="PANTHER" id="PTHR12338:SF8">
    <property type="entry name" value="HEME_HEMOPEXIN-BINDING PROTEIN"/>
    <property type="match status" value="1"/>
</dbReference>
<dbReference type="Gene3D" id="2.160.20.10">
    <property type="entry name" value="Single-stranded right-handed beta-helix, Pectin lyase-like"/>
    <property type="match status" value="2"/>
</dbReference>
<evidence type="ECO:0000313" key="8">
    <source>
        <dbReference type="Proteomes" id="UP001218208"/>
    </source>
</evidence>
<dbReference type="Proteomes" id="UP001218208">
    <property type="component" value="Unassembled WGS sequence"/>
</dbReference>
<feature type="chain" id="PRO_5042572131" evidence="5">
    <location>
        <begin position="37"/>
        <end position="4124"/>
    </location>
</feature>
<evidence type="ECO:0000256" key="4">
    <source>
        <dbReference type="SAM" id="MobiDB-lite"/>
    </source>
</evidence>
<dbReference type="EMBL" id="ABLOJW010000014">
    <property type="protein sequence ID" value="EKT4093165.1"/>
    <property type="molecule type" value="Genomic_DNA"/>
</dbReference>
<feature type="signal peptide" evidence="5">
    <location>
        <begin position="1"/>
        <end position="36"/>
    </location>
</feature>
<comment type="caution">
    <text evidence="7">The sequence shown here is derived from an EMBL/GenBank/DDBJ whole genome shotgun (WGS) entry which is preliminary data.</text>
</comment>
<dbReference type="Pfam" id="PF05860">
    <property type="entry name" value="TPS"/>
    <property type="match status" value="1"/>
</dbReference>
<dbReference type="InterPro" id="IPR008638">
    <property type="entry name" value="FhaB/CdiA-like_TPS"/>
</dbReference>
<dbReference type="PANTHER" id="PTHR12338">
    <property type="entry name" value="AUTOTRANSPORTER"/>
    <property type="match status" value="1"/>
</dbReference>